<accession>W0FLW3</accession>
<dbReference type="AlphaFoldDB" id="W0FLW3"/>
<dbReference type="EMBL" id="KC246781">
    <property type="protein sequence ID" value="AHF23980.1"/>
    <property type="molecule type" value="Genomic_DNA"/>
</dbReference>
<protein>
    <submittedName>
        <fullName evidence="1">Uncharacterized protein</fullName>
    </submittedName>
</protein>
<reference evidence="1" key="1">
    <citation type="journal article" date="2013" name="PLoS ONE">
        <title>Metagenomic insights into the carbohydrate-active enzymes carried by the microorganisms adhering to solid digesta in the rumen of cows.</title>
        <authorList>
            <person name="Wang L."/>
            <person name="Hatem A."/>
            <person name="Catalyurek U.V."/>
            <person name="Morrison M."/>
            <person name="Yu Z."/>
        </authorList>
    </citation>
    <scope>NUCLEOTIDE SEQUENCE</scope>
</reference>
<proteinExistence type="predicted"/>
<evidence type="ECO:0000313" key="1">
    <source>
        <dbReference type="EMBL" id="AHF23980.1"/>
    </source>
</evidence>
<sequence length="512" mass="55926">MEYTTIHSEEFGKINLYTLPLPEDLLLLSGTYTASGRVAVNYRKSGDSKSFMRVATVNDDGSDFIEIFAGEAPLNPRANGFRFMCFEDNTRALTGDYVFEAEPDMDHPGSSRMVPIKYPEELVNLPGLWMLWSEIVIAPDNEHMAWSTLTRGGSDVYTGRLVREADCYTIADVQRVSTQGFLADPDHEGCVVEIPTRGGEVKQFIRGGRALSYVGVGRGCGSSMVQMLDSEEVLTVSKAPSYDETTLFSPDEKLGIVMSSRFSPATNSAVVGMIPRRGNIALKHGLAMNAYLLAVAAVRAKTKGNVGPALVAIDRAMEDYNYTGVNLSDPAEEWVYYSPMSWHPSSKKCMWNEGLRKTIGNGMRLRIAVLEDYNAAEKVCDAGFPETVPYAVPGVQAKTPELTQNIRIAGKCSGFAVTEIIPGMPMKTIVKYENFSDDGLSFLNGEESVVTPGLIGTGNTIYDAKLVLTGEHTGESDVHLVYERPGRDDPVQIAAESYGFAVYDGVRAEVQA</sequence>
<name>W0FLW3_9BACT</name>
<organism evidence="1">
    <name type="scientific">uncultured bacterium Contig16</name>
    <dbReference type="NCBI Taxonomy" id="1393468"/>
    <lineage>
        <taxon>Bacteria</taxon>
        <taxon>environmental samples</taxon>
    </lineage>
</organism>